<evidence type="ECO:0000259" key="6">
    <source>
        <dbReference type="Pfam" id="PF03976"/>
    </source>
</evidence>
<dbReference type="SUPFAM" id="SSF52540">
    <property type="entry name" value="P-loop containing nucleoside triphosphate hydrolases"/>
    <property type="match status" value="1"/>
</dbReference>
<keyword evidence="8" id="KW-1185">Reference proteome</keyword>
<evidence type="ECO:0000256" key="2">
    <source>
        <dbReference type="ARBA" id="ARBA00022679"/>
    </source>
</evidence>
<evidence type="ECO:0000256" key="3">
    <source>
        <dbReference type="ARBA" id="ARBA00022777"/>
    </source>
</evidence>
<protein>
    <recommendedName>
        <fullName evidence="4">ADP/GDP-polyphosphate phosphotransferase</fullName>
        <ecNumber evidence="4">2.7.4.-</ecNumber>
    </recommendedName>
    <alternativeName>
        <fullName evidence="4">Polyphosphate kinase PPK2</fullName>
    </alternativeName>
</protein>
<evidence type="ECO:0000313" key="8">
    <source>
        <dbReference type="Proteomes" id="UP000009374"/>
    </source>
</evidence>
<evidence type="ECO:0000256" key="4">
    <source>
        <dbReference type="RuleBase" id="RU369062"/>
    </source>
</evidence>
<proteinExistence type="inferred from homology"/>
<name>C6I157_9BACT</name>
<dbReference type="Pfam" id="PF03976">
    <property type="entry name" value="PPK2"/>
    <property type="match status" value="1"/>
</dbReference>
<dbReference type="PANTHER" id="PTHR34383:SF1">
    <property type="entry name" value="ADP-POLYPHOSPHATE PHOSPHOTRANSFERASE"/>
    <property type="match status" value="1"/>
</dbReference>
<dbReference type="GO" id="GO:0008976">
    <property type="term" value="F:polyphosphate kinase activity"/>
    <property type="evidence" value="ECO:0007669"/>
    <property type="project" value="UniProtKB-UniRule"/>
</dbReference>
<feature type="compositionally biased region" description="Polar residues" evidence="5">
    <location>
        <begin position="11"/>
        <end position="23"/>
    </location>
</feature>
<dbReference type="InterPro" id="IPR022488">
    <property type="entry name" value="PPK2-related"/>
</dbReference>
<keyword evidence="3 4" id="KW-0418">Kinase</keyword>
<dbReference type="InterPro" id="IPR022486">
    <property type="entry name" value="PPK2_PA0141"/>
</dbReference>
<dbReference type="AlphaFoldDB" id="C6I157"/>
<comment type="similarity">
    <text evidence="1 4">Belongs to the polyphosphate kinase 2 (PPK2) family. Class I subfamily.</text>
</comment>
<dbReference type="InterPro" id="IPR027417">
    <property type="entry name" value="P-loop_NTPase"/>
</dbReference>
<evidence type="ECO:0000313" key="7">
    <source>
        <dbReference type="EMBL" id="EES51416.1"/>
    </source>
</evidence>
<feature type="region of interest" description="Disordered" evidence="5">
    <location>
        <begin position="1"/>
        <end position="23"/>
    </location>
</feature>
<reference evidence="7 8" key="1">
    <citation type="journal article" date="2009" name="Appl. Environ. Microbiol.">
        <title>Community genomic and proteomic analyses of chemoautotrophic iron-oxidizing "Leptospirillum rubarum" (Group II) and "Leptospirillum ferrodiazotrophum" (Group III) bacteria in acid mine drainage biofilms.</title>
        <authorList>
            <person name="Goltsman D.S."/>
            <person name="Denef V.J."/>
            <person name="Singer S.W."/>
            <person name="VerBerkmoes N.C."/>
            <person name="Lefsrud M."/>
            <person name="Mueller R.S."/>
            <person name="Dick G.J."/>
            <person name="Sun C.L."/>
            <person name="Wheeler K.E."/>
            <person name="Zemla A."/>
            <person name="Baker B.J."/>
            <person name="Hauser L."/>
            <person name="Land M."/>
            <person name="Shah M.B."/>
            <person name="Thelen M.P."/>
            <person name="Hettich R.L."/>
            <person name="Banfield J.F."/>
        </authorList>
    </citation>
    <scope>NUCLEOTIDE SEQUENCE [LARGE SCALE GENOMIC DNA]</scope>
</reference>
<keyword evidence="2 4" id="KW-0808">Transferase</keyword>
<accession>C6I157</accession>
<gene>
    <name evidence="7" type="ORF">UBAL3_96270009</name>
</gene>
<dbReference type="Gene3D" id="3.40.50.300">
    <property type="entry name" value="P-loop containing nucleotide triphosphate hydrolases"/>
    <property type="match status" value="1"/>
</dbReference>
<dbReference type="GO" id="GO:0006793">
    <property type="term" value="P:phosphorus metabolic process"/>
    <property type="evidence" value="ECO:0007669"/>
    <property type="project" value="InterPro"/>
</dbReference>
<sequence>MAPRLKKNTKDTGSPETSPESATYHQELHDLQIELVKFQRHLIKENEKVLIIFEGRDAAGKDGTIKRFTEHLSPRESRVVALGKPSDREVSQWYFQRYVAYLPSAQEIVFLNRSWYNRAGVERVMGFCTNDQYEEFMETVPSFEQMLVRSGIRLFKYYLDIDREEQKKRLASREHDPLKQWKISPIDLAAQKHWDAYSNARNQMFARTHSALAPWIVVRADNKDHARLQTIRDFLSRVSYKGKKESVVLPDPSTVFLYSRSYLDNGMIAP</sequence>
<dbReference type="Proteomes" id="UP000009374">
    <property type="component" value="Unassembled WGS sequence"/>
</dbReference>
<feature type="domain" description="Polyphosphate kinase-2-related" evidence="6">
    <location>
        <begin position="21"/>
        <end position="244"/>
    </location>
</feature>
<dbReference type="NCBIfam" id="TIGR03707">
    <property type="entry name" value="PPK2_P_aer"/>
    <property type="match status" value="1"/>
</dbReference>
<organism evidence="7 8">
    <name type="scientific">Leptospirillum ferrodiazotrophum</name>
    <dbReference type="NCBI Taxonomy" id="412449"/>
    <lineage>
        <taxon>Bacteria</taxon>
        <taxon>Pseudomonadati</taxon>
        <taxon>Nitrospirota</taxon>
        <taxon>Nitrospiria</taxon>
        <taxon>Nitrospirales</taxon>
        <taxon>Nitrospiraceae</taxon>
        <taxon>Leptospirillum</taxon>
    </lineage>
</organism>
<dbReference type="EC" id="2.7.4.-" evidence="4"/>
<evidence type="ECO:0000256" key="5">
    <source>
        <dbReference type="SAM" id="MobiDB-lite"/>
    </source>
</evidence>
<evidence type="ECO:0000256" key="1">
    <source>
        <dbReference type="ARBA" id="ARBA00009924"/>
    </source>
</evidence>
<dbReference type="InterPro" id="IPR016898">
    <property type="entry name" value="Polyphosphate_phosphotransfera"/>
</dbReference>
<comment type="subunit">
    <text evidence="4">Homotetramer.</text>
</comment>
<dbReference type="PIRSF" id="PIRSF028756">
    <property type="entry name" value="PPK2_prd"/>
    <property type="match status" value="1"/>
</dbReference>
<dbReference type="PANTHER" id="PTHR34383">
    <property type="entry name" value="POLYPHOSPHATE:AMP PHOSPHOTRANSFERASE-RELATED"/>
    <property type="match status" value="1"/>
</dbReference>
<dbReference type="EMBL" id="GG693891">
    <property type="protein sequence ID" value="EES51416.1"/>
    <property type="molecule type" value="Genomic_DNA"/>
</dbReference>
<comment type="function">
    <text evidence="4">Uses inorganic polyphosphate (polyP) as a donor to convert GDP to GTP or ADP to ATP.</text>
</comment>